<comment type="caution">
    <text evidence="26">The sequence shown here is derived from an EMBL/GenBank/DDBJ whole genome shotgun (WGS) entry which is preliminary data.</text>
</comment>
<evidence type="ECO:0000313" key="26">
    <source>
        <dbReference type="EMBL" id="KAG7533093.1"/>
    </source>
</evidence>
<dbReference type="GO" id="GO:0003887">
    <property type="term" value="F:DNA-directed DNA polymerase activity"/>
    <property type="evidence" value="ECO:0007669"/>
    <property type="project" value="UniProtKB-KW"/>
</dbReference>
<keyword evidence="6" id="KW-0540">Nuclease</keyword>
<dbReference type="Pfam" id="PF17921">
    <property type="entry name" value="Integrase_H2C2"/>
    <property type="match status" value="1"/>
</dbReference>
<dbReference type="GO" id="GO:0003677">
    <property type="term" value="F:DNA binding"/>
    <property type="evidence" value="ECO:0007669"/>
    <property type="project" value="UniProtKB-KW"/>
</dbReference>
<dbReference type="FunFam" id="3.30.70.270:FF:000020">
    <property type="entry name" value="Transposon Tf2-6 polyprotein-like Protein"/>
    <property type="match status" value="1"/>
</dbReference>
<dbReference type="Pfam" id="PF00078">
    <property type="entry name" value="RVT_1"/>
    <property type="match status" value="1"/>
</dbReference>
<evidence type="ECO:0000256" key="14">
    <source>
        <dbReference type="ARBA" id="ARBA00022908"/>
    </source>
</evidence>
<evidence type="ECO:0000256" key="13">
    <source>
        <dbReference type="ARBA" id="ARBA00022842"/>
    </source>
</evidence>
<sequence length="3366" mass="381087">MVTKLQHMNLKTFEDLTATREGKTLEPTKGRFEVDKFDGDGDFTLWKHRMVDPVLRKVMTEPTAYDMWKALENEYQAQTLPNRFYLKQRFFSFKMEEDQSLDKNLDNFNKLVLDLSSVNAEMREEDKAAVLMNSLPKKYDHLVHTLKYSSTKDTITTKEIIRSAYSIELELKQKGLISVKSADEGLLVLARGRSEKRGQSKGKSSRSKSKPKKKRACWICGSEEHLKKDCPKKFQPSSSQKGEASLAHDLKAEPLMLTASQVGPREGWILDSGCSYHMTKRKDLMFDVEEIKGGRMLMGNDTACEITAIGKIKIVNYDGSEVILSKVRYSPTARRNLISLGQLETLGCWYKSKDYRLRVFKGDREVIAGDYKDTLYLLDGEAAPAQVNVTVSIPDITQIWHSRLGHMSAKNLKIMVQKKLLNGDGISELKMCEHCIYGKSHKTPFKTGKHTSQEVLEYVHSDLWGSPNVTLSLSKCQYYISFVDDFSRKVWIYFLKTKDEAFAKFAEWLALVENQSGKKLKILRTDNGLEYCNKTFDDYCKERGIMRHMTCPYTPQQNGVAERLNRTILEKVRSLLSETGLGERFWAEASSTVVYIINRTPSAPLDFKVPEQVYTGREPEYSHMRRFVCLAYYHVEQGKLKPRAKKGVFMGYPQGVKGYRIWSIEDKKCIVSRDVTFSEDILYRDIEKMSETEKEVSKKKGKRVTFELQTEVTEASDGATLERGESSGESPQEQQIPSVVTEDGATEDGAMVDPEIIEEEEDTSEDASGQDLDTYLLARDRNRRQNIRPPSRYDHGNVAIYALVMSHIIDLDEPESFHEAMNCKERDKWILASDEEMESLLKNHTWILVDRPKDRKVIGCKWVFKLKQGLTDGEDPRYKARLVAKGFSQIEGIDYHEVFAPVVKHITIRLVLSMVVYQDMELEQLDVKTAFLHGDLEEEIYMEQPEGFVKGDKVCLLKKSLYGLKQAPRQWNRRFNQFMKSQKYTRSSYDPCVYFKCLSEGDYIYLLLYVDDMLIAAKVKEEIAKLKKVLGDEFDMKDMGKASRILGIDITRDREKGILQLSQQRYLEKVIRNFNMLESKAVMTPMGSHFKLSSTKPEDKAEAEAEMENIPYASAVGSLMYSMVGTRPDIAYAIGLVSRFMSCPNREHWSAVKWILRYIRGTADYKLTFTKSKDFKVRGYCDSDHSADLDRSRSITGYVFQVGENTVSWRSGLQQVVALSTTEAEYMALSEAAKEALWLSRIAEELGYPQHATEIFCDSQSAICLAKNNVHHERTKHIRRRFHFIRDVIEEGTLKVIKINTKENPADILTKSVPVKKFDDALSDLKMARGAGVSGRGRGRGRAGALEGAAMEQIAGLQPEVEEGTGAVDGTGVAAAELAGGGAGERVVGADNPGVLGAAAGVAQGQDGGLADLLRQLLERLPGVVPVQAPVAQQVPVAPRVQEKVQPRAAVAGGVPSYIKMMEQLQKIGTGYFSGGPSSEEADTWRDRVERNFRSTRSPEEYRVDLAVHFLEKDAHLWWRSVIARRSQAEMTWADFLKEFNAKYFPQEALDRMEARFLRLSHEERTVREYDQEFNKLLVYAGHGMEEDKTQMRKFLMGLRPDLRARCRAAQPKRTQQQVAPGRGGKPAQGQMRKWDHTSRVGQSGQGGQGGRAGCLSCGSLDHKVADCTRRVETRECYHCKEKGHLKPNCPKLQRTAVAAVQQGAQPQGGLQLAQIAAPPQGYTTFEMGDTSTRAAITGFLEHKVCVGTLLVGGVEAHVLFDSGASHCCIIPDCALRGNIRGDPGEQVGPVKVAGGGLLEVFWRGKGVDIQIAGESMPADLIICPVELHDVILGMDWLGQYIVHLDCHRGRVSFERPEGRLVFQGVRPTSASLVISAVQAGRMIEKGYEAYLGLPPSRSDPFTIELEPGTAPLSKAPYRIAPAEMAELKKQLEDFLGKGFIRPSTSPWGAPVLFVKKKDGSFRLCIDYRGLNRVTVKNKYPLPRIDELLDQLRGATWFSKIDLASGNHQIPIAEADVRKTAFRTRYRHFEFVVIPFGGVFQEFLDEFVITFIDDILVYSKSHEEHEVHLRRVMEKLREQKLFAKLSKCSFWQQEMGFLGHIVSAEGVSMDPEKIEAIRDWPRPTNATEIRSFLGLAGYYRRFVKGFASMAQPMTKLTGKDVPFVWSPKCEQGFESLKELLTSTPVLALPEHGEPYTVYTDASRVGWGCVLMQRGKVIAYASQQLRKHEGNYPTHDLEMAAVVFALKIWKSYLYGGQVQVLTDHKSLRYIFTQPELNLRQRRWMELVADYDLEIAYHPGKANVVADALSRKRAGAAPGQSVEALVSEIGALRLCAITREPLGLEAVDHADLLSRVRLAQEKDEGMIAASKAEGSEYPFASNGTILVHGRVCVPKDEGLRQEILSEAHVSMFSIHPGATKMYRDLKRYYHWVGMKRDVADWVAKCDTCQLVKAEHQVPGGLLRSLPIPEWKCDMITMDFVVGLPLSRTKDAIWVIVDRLTKSAHFLAIRKIDGVAVLAKKYVSEIVKLHGVPVSIVSDRDPRFTSAFWDAFQAKMGTKVHMSTAYHPQTDGQSERTIQTLEDMLRMCVLDWGGHWADHLSLVEFAYNNSYQASIGMAPYEALYGRPCRTPLCWTQVGERSIYGADFVQATSERIRVLKLNMKEAQDRQRSYADKRRRELEFEVGDRVYLKMAMLRGSNRSISENKLSPRYMGPFEIVERVGPVAYRLELPEVMRTFHKVFHVSMLRKCLRKDDQVLAKIPEDLQPNMTVEARPMTEEQNESEPPLNPQKTGETETVTGNKRPRPASGADKPTKPRKKYAKRAPVWEHFIQREEDLSKSYCKYCKAEIACDTKTVGTSPMIGHINRCKQYKDWVESENQKILSSDNNGNMKLVKYDPVMFRRSVNEMVVVSELPFSFVESEGWKRFCSNVLPMYKTFSRKTCSTDIVAMYLEEKAALKQLFSVEKQRVSLTTDIWTCPTTSYNYMVITAQLMDCLDDWGIEKVYAVTVDNARNNDKALEVFKNQLRMRGVDSLVKDGEFLHMRCCAHILNLIVGHGLKKANAHIVAIRNAVKYVRSSFSRLKTFALKCETGKLPRGSLPLDVSTMEAEDKLYCDYFLEEEDKIKRVGPPTSIDWEKVASSDEETKKQANDMRDKFDKYWDGLSNMNPLVIVASVFDPRNKMKFASLCFDQLYGKDTIESRKLHASVSSVMETLYDHYSFKPTNSENNEDTEDQTEQTDSQPQPCTFELSDDEDDCEGMLSIYDKVVGLKINEVSYNELKFIVLSEFARDVLAIQASSVASESAFSTSGRVLDPYRSSLTPYMVEVLLCTQQWLKCTYKKEDAVANLAQMLQEFEFFESLDARNSAVAIT</sequence>
<dbReference type="CDD" id="cd09274">
    <property type="entry name" value="RNase_HI_RT_Ty3"/>
    <property type="match status" value="1"/>
</dbReference>
<feature type="region of interest" description="Disordered" evidence="21">
    <location>
        <begin position="2760"/>
        <end position="2817"/>
    </location>
</feature>
<keyword evidence="13" id="KW-0460">Magnesium</keyword>
<keyword evidence="11" id="KW-0378">Hydrolase</keyword>
<keyword evidence="3" id="KW-0645">Protease</keyword>
<evidence type="ECO:0000256" key="15">
    <source>
        <dbReference type="ARBA" id="ARBA00022918"/>
    </source>
</evidence>
<dbReference type="GO" id="GO:0006508">
    <property type="term" value="P:proteolysis"/>
    <property type="evidence" value="ECO:0007669"/>
    <property type="project" value="UniProtKB-KW"/>
</dbReference>
<dbReference type="EMBL" id="JAEFBK010000013">
    <property type="protein sequence ID" value="KAG7533093.1"/>
    <property type="molecule type" value="Genomic_DNA"/>
</dbReference>
<dbReference type="InterPro" id="IPR025724">
    <property type="entry name" value="GAG-pre-integrase_dom"/>
</dbReference>
<dbReference type="Pfam" id="PF14223">
    <property type="entry name" value="Retrotran_gag_2"/>
    <property type="match status" value="1"/>
</dbReference>
<feature type="compositionally biased region" description="Polar residues" evidence="21">
    <location>
        <begin position="727"/>
        <end position="738"/>
    </location>
</feature>
<evidence type="ECO:0000256" key="4">
    <source>
        <dbReference type="ARBA" id="ARBA00022679"/>
    </source>
</evidence>
<evidence type="ECO:0000256" key="8">
    <source>
        <dbReference type="ARBA" id="ARBA00022750"/>
    </source>
</evidence>
<feature type="region of interest" description="Disordered" evidence="21">
    <location>
        <begin position="709"/>
        <end position="748"/>
    </location>
</feature>
<evidence type="ECO:0000256" key="2">
    <source>
        <dbReference type="ARBA" id="ARBA00011738"/>
    </source>
</evidence>
<dbReference type="SMART" id="SM00614">
    <property type="entry name" value="ZnF_BED"/>
    <property type="match status" value="1"/>
</dbReference>
<evidence type="ECO:0000256" key="6">
    <source>
        <dbReference type="ARBA" id="ARBA00022722"/>
    </source>
</evidence>
<dbReference type="InterPro" id="IPR000477">
    <property type="entry name" value="RT_dom"/>
</dbReference>
<keyword evidence="9" id="KW-0255">Endonuclease</keyword>
<organism evidence="26 27">
    <name type="scientific">Arabidopsis thaliana x Arabidopsis arenosa</name>
    <dbReference type="NCBI Taxonomy" id="1240361"/>
    <lineage>
        <taxon>Eukaryota</taxon>
        <taxon>Viridiplantae</taxon>
        <taxon>Streptophyta</taxon>
        <taxon>Embryophyta</taxon>
        <taxon>Tracheophyta</taxon>
        <taxon>Spermatophyta</taxon>
        <taxon>Magnoliopsida</taxon>
        <taxon>eudicotyledons</taxon>
        <taxon>Gunneridae</taxon>
        <taxon>Pentapetalae</taxon>
        <taxon>rosids</taxon>
        <taxon>malvids</taxon>
        <taxon>Brassicales</taxon>
        <taxon>Brassicaceae</taxon>
        <taxon>Camelineae</taxon>
        <taxon>Arabidopsis</taxon>
    </lineage>
</organism>
<feature type="region of interest" description="Disordered" evidence="21">
    <location>
        <begin position="3215"/>
        <end position="3240"/>
    </location>
</feature>
<dbReference type="GO" id="GO:0004190">
    <property type="term" value="F:aspartic-type endopeptidase activity"/>
    <property type="evidence" value="ECO:0007669"/>
    <property type="project" value="UniProtKB-KW"/>
</dbReference>
<dbReference type="PROSITE" id="PS50808">
    <property type="entry name" value="ZF_BED"/>
    <property type="match status" value="1"/>
</dbReference>
<keyword evidence="12" id="KW-0862">Zinc</keyword>
<dbReference type="Proteomes" id="UP000694240">
    <property type="component" value="Chromosome 13"/>
</dbReference>
<dbReference type="InterPro" id="IPR057670">
    <property type="entry name" value="SH3_retrovirus"/>
</dbReference>
<dbReference type="Pfam" id="PF14372">
    <property type="entry name" value="hAT-like_RNase-H"/>
    <property type="match status" value="1"/>
</dbReference>
<dbReference type="InterPro" id="IPR008906">
    <property type="entry name" value="HATC_C_dom"/>
</dbReference>
<evidence type="ECO:0000256" key="7">
    <source>
        <dbReference type="ARBA" id="ARBA00022723"/>
    </source>
</evidence>
<dbReference type="PROSITE" id="PS50158">
    <property type="entry name" value="ZF_CCHC"/>
    <property type="match status" value="2"/>
</dbReference>
<keyword evidence="10 20" id="KW-0863">Zinc-finger</keyword>
<feature type="domain" description="CCHC-type" evidence="22">
    <location>
        <begin position="1677"/>
        <end position="1692"/>
    </location>
</feature>
<dbReference type="Pfam" id="PF07727">
    <property type="entry name" value="RVT_2"/>
    <property type="match status" value="1"/>
</dbReference>
<evidence type="ECO:0000256" key="16">
    <source>
        <dbReference type="ARBA" id="ARBA00022932"/>
    </source>
</evidence>
<dbReference type="FunFam" id="3.30.70.270:FF:000003">
    <property type="entry name" value="Transposon Ty3-G Gag-Pol polyprotein"/>
    <property type="match status" value="1"/>
</dbReference>
<dbReference type="InterPro" id="IPR056924">
    <property type="entry name" value="SH3_Tf2-1"/>
</dbReference>
<dbReference type="InterPro" id="IPR041373">
    <property type="entry name" value="RT_RNaseH"/>
</dbReference>
<feature type="domain" description="Reverse transcriptase" evidence="24">
    <location>
        <begin position="1936"/>
        <end position="2137"/>
    </location>
</feature>
<feature type="region of interest" description="Disordered" evidence="21">
    <location>
        <begin position="1609"/>
        <end position="1648"/>
    </location>
</feature>
<feature type="domain" description="Integrase catalytic" evidence="25">
    <location>
        <begin position="2460"/>
        <end position="2624"/>
    </location>
</feature>
<evidence type="ECO:0000256" key="3">
    <source>
        <dbReference type="ARBA" id="ARBA00022670"/>
    </source>
</evidence>
<dbReference type="CDD" id="cd09272">
    <property type="entry name" value="RNase_HI_RT_Ty1"/>
    <property type="match status" value="1"/>
</dbReference>
<keyword evidence="8" id="KW-0064">Aspartyl protease</keyword>
<dbReference type="Pfam" id="PF17917">
    <property type="entry name" value="RT_RNaseH"/>
    <property type="match status" value="1"/>
</dbReference>
<comment type="subcellular location">
    <subcellularLocation>
        <location evidence="1">Nucleus</location>
    </subcellularLocation>
</comment>
<evidence type="ECO:0000256" key="20">
    <source>
        <dbReference type="PROSITE-ProRule" id="PRU00047"/>
    </source>
</evidence>
<evidence type="ECO:0000259" key="23">
    <source>
        <dbReference type="PROSITE" id="PS50808"/>
    </source>
</evidence>
<dbReference type="Pfam" id="PF05699">
    <property type="entry name" value="Dimer_Tnp_hAT"/>
    <property type="match status" value="1"/>
</dbReference>
<dbReference type="PANTHER" id="PTHR37984">
    <property type="entry name" value="PROTEIN CBG26694"/>
    <property type="match status" value="1"/>
</dbReference>
<dbReference type="GO" id="GO:0003964">
    <property type="term" value="F:RNA-directed DNA polymerase activity"/>
    <property type="evidence" value="ECO:0007669"/>
    <property type="project" value="UniProtKB-KW"/>
</dbReference>
<evidence type="ECO:0000259" key="22">
    <source>
        <dbReference type="PROSITE" id="PS50158"/>
    </source>
</evidence>
<evidence type="ECO:0000256" key="11">
    <source>
        <dbReference type="ARBA" id="ARBA00022801"/>
    </source>
</evidence>
<dbReference type="Pfam" id="PF24626">
    <property type="entry name" value="SH3_Tf2-1"/>
    <property type="match status" value="1"/>
</dbReference>
<evidence type="ECO:0000256" key="10">
    <source>
        <dbReference type="ARBA" id="ARBA00022771"/>
    </source>
</evidence>
<dbReference type="InterPro" id="IPR001878">
    <property type="entry name" value="Znf_CCHC"/>
</dbReference>
<accession>A0A8T1XEY0</accession>
<evidence type="ECO:0000256" key="21">
    <source>
        <dbReference type="SAM" id="MobiDB-lite"/>
    </source>
</evidence>
<dbReference type="PANTHER" id="PTHR37984:SF5">
    <property type="entry name" value="PROTEIN NYNRIN-LIKE"/>
    <property type="match status" value="1"/>
</dbReference>
<keyword evidence="7" id="KW-0479">Metal-binding</keyword>
<evidence type="ECO:0000256" key="19">
    <source>
        <dbReference type="ARBA" id="ARBA00023242"/>
    </source>
</evidence>
<evidence type="ECO:0000256" key="17">
    <source>
        <dbReference type="ARBA" id="ARBA00023125"/>
    </source>
</evidence>
<dbReference type="PROSITE" id="PS50994">
    <property type="entry name" value="INTEGRASE"/>
    <property type="match status" value="2"/>
</dbReference>
<feature type="domain" description="BED-type" evidence="23">
    <location>
        <begin position="2817"/>
        <end position="2871"/>
    </location>
</feature>
<evidence type="ECO:0000256" key="12">
    <source>
        <dbReference type="ARBA" id="ARBA00022833"/>
    </source>
</evidence>
<feature type="domain" description="Integrase catalytic" evidence="25">
    <location>
        <begin position="440"/>
        <end position="618"/>
    </location>
</feature>
<dbReference type="GO" id="GO:0005634">
    <property type="term" value="C:nucleus"/>
    <property type="evidence" value="ECO:0007669"/>
    <property type="project" value="UniProtKB-SubCell"/>
</dbReference>
<dbReference type="Pfam" id="PF00098">
    <property type="entry name" value="zf-CCHC"/>
    <property type="match status" value="1"/>
</dbReference>
<dbReference type="Pfam" id="PF13976">
    <property type="entry name" value="gag_pre-integrs"/>
    <property type="match status" value="1"/>
</dbReference>
<dbReference type="InterPro" id="IPR003656">
    <property type="entry name" value="Znf_BED"/>
</dbReference>
<dbReference type="InterPro" id="IPR013103">
    <property type="entry name" value="RVT_2"/>
</dbReference>
<evidence type="ECO:0000256" key="18">
    <source>
        <dbReference type="ARBA" id="ARBA00023172"/>
    </source>
</evidence>
<dbReference type="SMART" id="SM00343">
    <property type="entry name" value="ZnF_C2HC"/>
    <property type="match status" value="3"/>
</dbReference>
<protein>
    <submittedName>
        <fullName evidence="26">Zinc finger BED-type</fullName>
    </submittedName>
</protein>
<proteinExistence type="predicted"/>
<dbReference type="Pfam" id="PF00665">
    <property type="entry name" value="rve"/>
    <property type="match status" value="1"/>
</dbReference>
<keyword evidence="17" id="KW-0238">DNA-binding</keyword>
<evidence type="ECO:0000256" key="9">
    <source>
        <dbReference type="ARBA" id="ARBA00022759"/>
    </source>
</evidence>
<dbReference type="InterPro" id="IPR025525">
    <property type="entry name" value="hAT-like_transposase_RNase-H"/>
</dbReference>
<feature type="region of interest" description="Disordered" evidence="21">
    <location>
        <begin position="192"/>
        <end position="216"/>
    </location>
</feature>
<name>A0A8T1XEY0_9BRAS</name>
<dbReference type="Pfam" id="PF03732">
    <property type="entry name" value="Retrotrans_gag"/>
    <property type="match status" value="1"/>
</dbReference>
<evidence type="ECO:0000313" key="27">
    <source>
        <dbReference type="Proteomes" id="UP000694240"/>
    </source>
</evidence>
<reference evidence="26 27" key="1">
    <citation type="submission" date="2020-12" db="EMBL/GenBank/DDBJ databases">
        <title>Concerted genomic and epigenomic changes stabilize Arabidopsis allopolyploids.</title>
        <authorList>
            <person name="Chen Z."/>
        </authorList>
    </citation>
    <scope>NUCLEOTIDE SEQUENCE [LARGE SCALE GENOMIC DNA]</scope>
    <source>
        <strain evidence="26">Allo738</strain>
        <tissue evidence="26">Leaf</tissue>
    </source>
</reference>
<dbReference type="CDD" id="cd01647">
    <property type="entry name" value="RT_LTR"/>
    <property type="match status" value="1"/>
</dbReference>
<dbReference type="GO" id="GO:0004519">
    <property type="term" value="F:endonuclease activity"/>
    <property type="evidence" value="ECO:0007669"/>
    <property type="project" value="UniProtKB-KW"/>
</dbReference>
<dbReference type="FunFam" id="3.30.420.10:FF:000032">
    <property type="entry name" value="Retrovirus-related Pol polyprotein from transposon 297-like Protein"/>
    <property type="match status" value="1"/>
</dbReference>
<evidence type="ECO:0000256" key="5">
    <source>
        <dbReference type="ARBA" id="ARBA00022695"/>
    </source>
</evidence>
<dbReference type="InterPro" id="IPR050951">
    <property type="entry name" value="Retrovirus_Pol_polyprotein"/>
</dbReference>
<feature type="compositionally biased region" description="Polar residues" evidence="21">
    <location>
        <begin position="2785"/>
        <end position="2796"/>
    </location>
</feature>
<feature type="domain" description="CCHC-type" evidence="22">
    <location>
        <begin position="217"/>
        <end position="232"/>
    </location>
</feature>
<dbReference type="CDD" id="cd00303">
    <property type="entry name" value="retropepsin_like"/>
    <property type="match status" value="1"/>
</dbReference>
<comment type="subunit">
    <text evidence="2">Homodimer.</text>
</comment>
<dbReference type="PROSITE" id="PS50878">
    <property type="entry name" value="RT_POL"/>
    <property type="match status" value="1"/>
</dbReference>
<dbReference type="Pfam" id="PF22936">
    <property type="entry name" value="Pol_BBD"/>
    <property type="match status" value="1"/>
</dbReference>
<dbReference type="InterPro" id="IPR054722">
    <property type="entry name" value="PolX-like_BBD"/>
</dbReference>
<dbReference type="InterPro" id="IPR005162">
    <property type="entry name" value="Retrotrans_gag_dom"/>
</dbReference>
<keyword evidence="27" id="KW-1185">Reference proteome</keyword>
<dbReference type="Pfam" id="PF25597">
    <property type="entry name" value="SH3_retrovirus"/>
    <property type="match status" value="1"/>
</dbReference>
<keyword evidence="4" id="KW-0808">Transferase</keyword>
<evidence type="ECO:0000259" key="24">
    <source>
        <dbReference type="PROSITE" id="PS50878"/>
    </source>
</evidence>
<dbReference type="InterPro" id="IPR001584">
    <property type="entry name" value="Integrase_cat-core"/>
</dbReference>
<dbReference type="GO" id="GO:0015074">
    <property type="term" value="P:DNA integration"/>
    <property type="evidence" value="ECO:0007669"/>
    <property type="project" value="UniProtKB-KW"/>
</dbReference>
<gene>
    <name evidence="26" type="ORF">ISN45_Aa08g007300</name>
</gene>
<dbReference type="Pfam" id="PF02892">
    <property type="entry name" value="zf-BED"/>
    <property type="match status" value="1"/>
</dbReference>
<dbReference type="GO" id="GO:0008270">
    <property type="term" value="F:zinc ion binding"/>
    <property type="evidence" value="ECO:0007669"/>
    <property type="project" value="UniProtKB-KW"/>
</dbReference>
<dbReference type="InterPro" id="IPR041588">
    <property type="entry name" value="Integrase_H2C2"/>
</dbReference>
<dbReference type="GO" id="GO:0006310">
    <property type="term" value="P:DNA recombination"/>
    <property type="evidence" value="ECO:0007669"/>
    <property type="project" value="UniProtKB-KW"/>
</dbReference>
<keyword evidence="16" id="KW-0239">DNA-directed DNA polymerase</keyword>
<keyword evidence="19" id="KW-0539">Nucleus</keyword>
<keyword evidence="14" id="KW-0229">DNA integration</keyword>
<keyword evidence="15" id="KW-0695">RNA-directed DNA polymerase</keyword>
<evidence type="ECO:0000259" key="25">
    <source>
        <dbReference type="PROSITE" id="PS50994"/>
    </source>
</evidence>
<feature type="compositionally biased region" description="Acidic residues" evidence="21">
    <location>
        <begin position="3223"/>
        <end position="3232"/>
    </location>
</feature>
<feature type="compositionally biased region" description="Basic residues" evidence="21">
    <location>
        <begin position="199"/>
        <end position="216"/>
    </location>
</feature>
<dbReference type="GO" id="GO:0046983">
    <property type="term" value="F:protein dimerization activity"/>
    <property type="evidence" value="ECO:0007669"/>
    <property type="project" value="InterPro"/>
</dbReference>
<keyword evidence="18" id="KW-0233">DNA recombination</keyword>
<dbReference type="Pfam" id="PF08284">
    <property type="entry name" value="RVP_2"/>
    <property type="match status" value="1"/>
</dbReference>
<keyword evidence="5" id="KW-0548">Nucleotidyltransferase</keyword>
<evidence type="ECO:0000256" key="1">
    <source>
        <dbReference type="ARBA" id="ARBA00004123"/>
    </source>
</evidence>